<protein>
    <submittedName>
        <fullName evidence="1">Uncharacterized protein</fullName>
    </submittedName>
</protein>
<reference evidence="1 2" key="1">
    <citation type="submission" date="2023-10" db="EMBL/GenBank/DDBJ databases">
        <title>Two novel species belonging to the OM43/NOR5 clade.</title>
        <authorList>
            <person name="Park M."/>
        </authorList>
    </citation>
    <scope>NUCLEOTIDE SEQUENCE [LARGE SCALE GENOMIC DNA]</scope>
    <source>
        <strain evidence="1 2">IMCC43200</strain>
    </source>
</reference>
<evidence type="ECO:0000313" key="1">
    <source>
        <dbReference type="EMBL" id="WOJ92925.1"/>
    </source>
</evidence>
<sequence length="75" mass="8502">MSKTSDREKFVKLAEARVSKALKDIKLIGNLSNRSNYDYSQDDVKKIYSALNKALSEMKARFDAKGDPEDAVFKL</sequence>
<accession>A0ABZ0I317</accession>
<evidence type="ECO:0000313" key="2">
    <source>
        <dbReference type="Proteomes" id="UP001626537"/>
    </source>
</evidence>
<dbReference type="EMBL" id="CP136864">
    <property type="protein sequence ID" value="WOJ92925.1"/>
    <property type="molecule type" value="Genomic_DNA"/>
</dbReference>
<dbReference type="Proteomes" id="UP001626537">
    <property type="component" value="Chromosome"/>
</dbReference>
<name>A0ABZ0I317_9GAMM</name>
<gene>
    <name evidence="1" type="ORF">R0135_14180</name>
</gene>
<dbReference type="RefSeq" id="WP_407347583.1">
    <property type="nucleotide sequence ID" value="NZ_CP136864.1"/>
</dbReference>
<keyword evidence="2" id="KW-1185">Reference proteome</keyword>
<organism evidence="1 2">
    <name type="scientific">Congregibacter variabilis</name>
    <dbReference type="NCBI Taxonomy" id="3081200"/>
    <lineage>
        <taxon>Bacteria</taxon>
        <taxon>Pseudomonadati</taxon>
        <taxon>Pseudomonadota</taxon>
        <taxon>Gammaproteobacteria</taxon>
        <taxon>Cellvibrionales</taxon>
        <taxon>Halieaceae</taxon>
        <taxon>Congregibacter</taxon>
    </lineage>
</organism>
<proteinExistence type="predicted"/>